<dbReference type="AlphaFoldDB" id="A0AAQ4D030"/>
<name>A0AAQ4D030_AMBAM</name>
<sequence length="422" mass="47631">MGDSQKSGSAEFTDFLVRLESLRPAPRQPTPDADGLYDLNTRESELASRVRVEDCVVALATEELKRNLCIDVIQAAKPQRALILGECIYEDQLLLGSLQKSLAVPVHVLRSSCCWSWDGFEGVYLMEPEAFMDFLAEGLTWTSYVPVLILRDFQHYLDPWHPYRKIVLLFQDCRERKASTTMRLLAIVDKLEVCHLDALESELKKLRTPLSLTCCLGTPSRPHSKDVVVEIRPIGLRQRFTDEGEIGCTGKHCIQDIETTLLGRGIAATRHRADDMVFCSPQKDVRNFLSQFGRQLMEVKGKALLDCVEGRSLALVSTAASQRTLKDVIYAQESVAIIEKPDDDAPEAPTVLIATMRDVPTLAVYRWDAVLLCDLPFGVACDALFRNARRRIALATKFEWKTWLQALELHDDLEVLLKRVNE</sequence>
<dbReference type="EMBL" id="JARKHS020036587">
    <property type="protein sequence ID" value="KAK8755820.1"/>
    <property type="molecule type" value="Genomic_DNA"/>
</dbReference>
<accession>A0AAQ4D030</accession>
<evidence type="ECO:0000313" key="2">
    <source>
        <dbReference type="Proteomes" id="UP001321473"/>
    </source>
</evidence>
<protein>
    <submittedName>
        <fullName evidence="1">Uncharacterized protein</fullName>
    </submittedName>
</protein>
<reference evidence="1 2" key="1">
    <citation type="journal article" date="2023" name="Arcadia Sci">
        <title>De novo assembly of a long-read Amblyomma americanum tick genome.</title>
        <authorList>
            <person name="Chou S."/>
            <person name="Poskanzer K.E."/>
            <person name="Rollins M."/>
            <person name="Thuy-Boun P.S."/>
        </authorList>
    </citation>
    <scope>NUCLEOTIDE SEQUENCE [LARGE SCALE GENOMIC DNA]</scope>
    <source>
        <strain evidence="1">F_SG_1</strain>
        <tissue evidence="1">Salivary glands</tissue>
    </source>
</reference>
<dbReference type="Proteomes" id="UP001321473">
    <property type="component" value="Unassembled WGS sequence"/>
</dbReference>
<comment type="caution">
    <text evidence="1">The sequence shown here is derived from an EMBL/GenBank/DDBJ whole genome shotgun (WGS) entry which is preliminary data.</text>
</comment>
<gene>
    <name evidence="1" type="ORF">V5799_001479</name>
</gene>
<evidence type="ECO:0000313" key="1">
    <source>
        <dbReference type="EMBL" id="KAK8755820.1"/>
    </source>
</evidence>
<organism evidence="1 2">
    <name type="scientific">Amblyomma americanum</name>
    <name type="common">Lone star tick</name>
    <dbReference type="NCBI Taxonomy" id="6943"/>
    <lineage>
        <taxon>Eukaryota</taxon>
        <taxon>Metazoa</taxon>
        <taxon>Ecdysozoa</taxon>
        <taxon>Arthropoda</taxon>
        <taxon>Chelicerata</taxon>
        <taxon>Arachnida</taxon>
        <taxon>Acari</taxon>
        <taxon>Parasitiformes</taxon>
        <taxon>Ixodida</taxon>
        <taxon>Ixodoidea</taxon>
        <taxon>Ixodidae</taxon>
        <taxon>Amblyomminae</taxon>
        <taxon>Amblyomma</taxon>
    </lineage>
</organism>
<keyword evidence="2" id="KW-1185">Reference proteome</keyword>
<proteinExistence type="predicted"/>